<keyword evidence="5" id="KW-1185">Reference proteome</keyword>
<protein>
    <submittedName>
        <fullName evidence="4">DegT/DnrJ/EryC1/StrS family aminotransferase</fullName>
        <ecNumber evidence="4">2.6.1.-</ecNumber>
    </submittedName>
</protein>
<dbReference type="InterPro" id="IPR015424">
    <property type="entry name" value="PyrdxlP-dep_Trfase"/>
</dbReference>
<evidence type="ECO:0000256" key="1">
    <source>
        <dbReference type="ARBA" id="ARBA00022898"/>
    </source>
</evidence>
<dbReference type="CDD" id="cd00616">
    <property type="entry name" value="AHBA_syn"/>
    <property type="match status" value="1"/>
</dbReference>
<dbReference type="Gene3D" id="3.40.640.10">
    <property type="entry name" value="Type I PLP-dependent aspartate aminotransferase-like (Major domain)"/>
    <property type="match status" value="1"/>
</dbReference>
<dbReference type="InterPro" id="IPR015422">
    <property type="entry name" value="PyrdxlP-dep_Trfase_small"/>
</dbReference>
<dbReference type="RefSeq" id="WP_330957788.1">
    <property type="nucleotide sequence ID" value="NZ_JAZGJQ010000002.1"/>
</dbReference>
<proteinExistence type="inferred from homology"/>
<name>A0ABU7R8W1_9ACTN</name>
<evidence type="ECO:0000313" key="4">
    <source>
        <dbReference type="EMBL" id="MEE6147023.1"/>
    </source>
</evidence>
<keyword evidence="4" id="KW-0032">Aminotransferase</keyword>
<reference evidence="4 5" key="1">
    <citation type="submission" date="2024-01" db="EMBL/GenBank/DDBJ databases">
        <title>Description of Olsenella sp. nov., isolated from pig feces.</title>
        <authorList>
            <person name="Chang Y.-H."/>
        </authorList>
    </citation>
    <scope>NUCLEOTIDE SEQUENCE [LARGE SCALE GENOMIC DNA]</scope>
    <source>
        <strain evidence="4 5">YH-ols2223</strain>
    </source>
</reference>
<dbReference type="InterPro" id="IPR015421">
    <property type="entry name" value="PyrdxlP-dep_Trfase_major"/>
</dbReference>
<gene>
    <name evidence="4" type="ORF">VXJ25_03275</name>
</gene>
<dbReference type="EC" id="2.6.1.-" evidence="4"/>
<dbReference type="InterPro" id="IPR000653">
    <property type="entry name" value="DegT/StrS_aminotransferase"/>
</dbReference>
<dbReference type="EMBL" id="JAZGJQ010000002">
    <property type="protein sequence ID" value="MEE6147023.1"/>
    <property type="molecule type" value="Genomic_DNA"/>
</dbReference>
<dbReference type="Pfam" id="PF01041">
    <property type="entry name" value="DegT_DnrJ_EryC1"/>
    <property type="match status" value="1"/>
</dbReference>
<dbReference type="PANTHER" id="PTHR30244:SF9">
    <property type="entry name" value="PROTEIN RV3402C"/>
    <property type="match status" value="1"/>
</dbReference>
<comment type="caution">
    <text evidence="4">The sequence shown here is derived from an EMBL/GenBank/DDBJ whole genome shotgun (WGS) entry which is preliminary data.</text>
</comment>
<accession>A0ABU7R8W1</accession>
<keyword evidence="4" id="KW-0808">Transferase</keyword>
<dbReference type="PANTHER" id="PTHR30244">
    <property type="entry name" value="TRANSAMINASE"/>
    <property type="match status" value="1"/>
</dbReference>
<evidence type="ECO:0000313" key="5">
    <source>
        <dbReference type="Proteomes" id="UP001332931"/>
    </source>
</evidence>
<dbReference type="Gene3D" id="3.90.1150.10">
    <property type="entry name" value="Aspartate Aminotransferase, domain 1"/>
    <property type="match status" value="1"/>
</dbReference>
<keyword evidence="1 3" id="KW-0663">Pyridoxal phosphate</keyword>
<evidence type="ECO:0000256" key="3">
    <source>
        <dbReference type="RuleBase" id="RU004508"/>
    </source>
</evidence>
<dbReference type="Proteomes" id="UP001332931">
    <property type="component" value="Unassembled WGS sequence"/>
</dbReference>
<dbReference type="GO" id="GO:0008483">
    <property type="term" value="F:transaminase activity"/>
    <property type="evidence" value="ECO:0007669"/>
    <property type="project" value="UniProtKB-KW"/>
</dbReference>
<evidence type="ECO:0000256" key="2">
    <source>
        <dbReference type="ARBA" id="ARBA00037999"/>
    </source>
</evidence>
<organism evidence="4 5">
    <name type="scientific">Olsenella absiana</name>
    <dbReference type="NCBI Taxonomy" id="3115222"/>
    <lineage>
        <taxon>Bacteria</taxon>
        <taxon>Bacillati</taxon>
        <taxon>Actinomycetota</taxon>
        <taxon>Coriobacteriia</taxon>
        <taxon>Coriobacteriales</taxon>
        <taxon>Atopobiaceae</taxon>
        <taxon>Olsenella</taxon>
    </lineage>
</organism>
<dbReference type="SUPFAM" id="SSF53383">
    <property type="entry name" value="PLP-dependent transferases"/>
    <property type="match status" value="1"/>
</dbReference>
<comment type="similarity">
    <text evidence="2 3">Belongs to the DegT/DnrJ/EryC1 family.</text>
</comment>
<dbReference type="PIRSF" id="PIRSF000390">
    <property type="entry name" value="PLP_StrS"/>
    <property type="match status" value="1"/>
</dbReference>
<sequence>MADKPYDKILVTRSSMPPLEEYVEEIAPLWQSHWLTNMGAEHQKLEVAIKDYLGIDNIALFTNGHSALECILEAMDLRGKVITTPYSFASTTHAIVRKGLVPVFADIKPDDYTLDPASVERLIDSSTCAILPVHVYGNMCDVAAIQEIADKYNLKVIYDAAHAFGVRLDGTSSGMFGDAAMYSFHATKVFNTIEGGAVCFRDPALHDLLNQWKNFGITGTESVEYVGGNAKMNEFCAAMGVCNLRHLDEEIAKRRLVAERYWERLSGVAGVRLCLPQKGVTPNYAYLPVVFEDEFGATRDDVYEALLARDIHARKYFYPLISDYECYRGHFDSSKTPVAQHVAARVLTLPMFADLALDDVDLICDVVLATAHRG</sequence>